<keyword evidence="2" id="KW-0732">Signal</keyword>
<feature type="region of interest" description="Disordered" evidence="1">
    <location>
        <begin position="28"/>
        <end position="72"/>
    </location>
</feature>
<feature type="compositionally biased region" description="Basic and acidic residues" evidence="1">
    <location>
        <begin position="43"/>
        <end position="55"/>
    </location>
</feature>
<evidence type="ECO:0000313" key="4">
    <source>
        <dbReference type="Proteomes" id="UP001226434"/>
    </source>
</evidence>
<evidence type="ECO:0000256" key="1">
    <source>
        <dbReference type="SAM" id="MobiDB-lite"/>
    </source>
</evidence>
<name>A0ABT6RK81_9BACT</name>
<accession>A0ABT6RK81</accession>
<evidence type="ECO:0000256" key="2">
    <source>
        <dbReference type="SAM" id="SignalP"/>
    </source>
</evidence>
<dbReference type="EMBL" id="JASBRG010000007">
    <property type="protein sequence ID" value="MDI3322304.1"/>
    <property type="molecule type" value="Genomic_DNA"/>
</dbReference>
<protein>
    <submittedName>
        <fullName evidence="3">Uncharacterized protein</fullName>
    </submittedName>
</protein>
<proteinExistence type="predicted"/>
<feature type="compositionally biased region" description="Basic residues" evidence="1">
    <location>
        <begin position="56"/>
        <end position="72"/>
    </location>
</feature>
<comment type="caution">
    <text evidence="3">The sequence shown here is derived from an EMBL/GenBank/DDBJ whole genome shotgun (WGS) entry which is preliminary data.</text>
</comment>
<evidence type="ECO:0000313" key="3">
    <source>
        <dbReference type="EMBL" id="MDI3322304.1"/>
    </source>
</evidence>
<dbReference type="RefSeq" id="WP_282336422.1">
    <property type="nucleotide sequence ID" value="NZ_JASBRG010000007.1"/>
</dbReference>
<reference evidence="3 4" key="1">
    <citation type="submission" date="2023-05" db="EMBL/GenBank/DDBJ databases">
        <title>Genome sequence of Pinibacter sp. MAH-24.</title>
        <authorList>
            <person name="Huq M.A."/>
        </authorList>
    </citation>
    <scope>NUCLEOTIDE SEQUENCE [LARGE SCALE GENOMIC DNA]</scope>
    <source>
        <strain evidence="3 4">MAH-24</strain>
    </source>
</reference>
<dbReference type="Proteomes" id="UP001226434">
    <property type="component" value="Unassembled WGS sequence"/>
</dbReference>
<feature type="signal peptide" evidence="2">
    <location>
        <begin position="1"/>
        <end position="22"/>
    </location>
</feature>
<gene>
    <name evidence="3" type="ORF">QJ048_21115</name>
</gene>
<sequence>MNTKFPLLIAAGLLLTVATTQAQNNSKKYAANYPAHNSAATKSSDRPFHKNEGKSHKQPGKHHHHHGHGHHK</sequence>
<organism evidence="3 4">
    <name type="scientific">Pinibacter soli</name>
    <dbReference type="NCBI Taxonomy" id="3044211"/>
    <lineage>
        <taxon>Bacteria</taxon>
        <taxon>Pseudomonadati</taxon>
        <taxon>Bacteroidota</taxon>
        <taxon>Chitinophagia</taxon>
        <taxon>Chitinophagales</taxon>
        <taxon>Chitinophagaceae</taxon>
        <taxon>Pinibacter</taxon>
    </lineage>
</organism>
<feature type="chain" id="PRO_5047177392" evidence="2">
    <location>
        <begin position="23"/>
        <end position="72"/>
    </location>
</feature>
<keyword evidence="4" id="KW-1185">Reference proteome</keyword>